<evidence type="ECO:0000259" key="1">
    <source>
        <dbReference type="Pfam" id="PF00534"/>
    </source>
</evidence>
<dbReference type="InterPro" id="IPR001296">
    <property type="entry name" value="Glyco_trans_1"/>
</dbReference>
<dbReference type="SUPFAM" id="SSF53756">
    <property type="entry name" value="UDP-Glycosyltransferase/glycogen phosphorylase"/>
    <property type="match status" value="1"/>
</dbReference>
<dbReference type="Gene3D" id="3.40.50.11090">
    <property type="match status" value="1"/>
</dbReference>
<dbReference type="Proteomes" id="UP000198660">
    <property type="component" value="Unassembled WGS sequence"/>
</dbReference>
<name>A0A1I6RPB1_9BACL</name>
<accession>A0A1I6RPB1</accession>
<proteinExistence type="predicted"/>
<protein>
    <submittedName>
        <fullName evidence="2">Glycosyl transferases group 1</fullName>
    </submittedName>
</protein>
<reference evidence="3" key="1">
    <citation type="submission" date="2016-10" db="EMBL/GenBank/DDBJ databases">
        <authorList>
            <person name="Varghese N."/>
            <person name="Submissions S."/>
        </authorList>
    </citation>
    <scope>NUCLEOTIDE SEQUENCE [LARGE SCALE GENOMIC DNA]</scope>
    <source>
        <strain evidence="3">DSM 45789</strain>
    </source>
</reference>
<dbReference type="Gene3D" id="3.40.50.2000">
    <property type="entry name" value="Glycogen Phosphorylase B"/>
    <property type="match status" value="1"/>
</dbReference>
<organism evidence="2 3">
    <name type="scientific">Marininema halotolerans</name>
    <dbReference type="NCBI Taxonomy" id="1155944"/>
    <lineage>
        <taxon>Bacteria</taxon>
        <taxon>Bacillati</taxon>
        <taxon>Bacillota</taxon>
        <taxon>Bacilli</taxon>
        <taxon>Bacillales</taxon>
        <taxon>Thermoactinomycetaceae</taxon>
        <taxon>Marininema</taxon>
    </lineage>
</organism>
<dbReference type="Pfam" id="PF00534">
    <property type="entry name" value="Glycos_transf_1"/>
    <property type="match status" value="1"/>
</dbReference>
<keyword evidence="2" id="KW-0808">Transferase</keyword>
<dbReference type="AlphaFoldDB" id="A0A1I6RPB1"/>
<sequence length="334" mass="37423">MKVIIPAIALGLTGGSKSLANIANALVSRGHQVEVVVVKGMPVHYPLHGCKVTVVPQFKKEWIPKGDLILTNFYKTFKPCFEAWPRQCVRLCQGFEPDWVQDRNFALWTYRRGVPTISISKWLDNKLFQATRKRGLVVPLGVNRTIFHPRPGGQKKSAIKRILYIAREPKGYHMKGFGDFARAIQLFSRMYKGEFIVDLICPERPLQIRGVRSHVIGPQSPAQMANLYRRSDLYVSSSKSEGFGLPVLEAMACGVPVVTTNSGGVMQFCRANHNAIVTPPEHARALAKGMLTVMTRPQKAFQLSKAGLKTASKYSDAHFRQRIVTVLERLAKRL</sequence>
<dbReference type="PANTHER" id="PTHR12526">
    <property type="entry name" value="GLYCOSYLTRANSFERASE"/>
    <property type="match status" value="1"/>
</dbReference>
<evidence type="ECO:0000313" key="3">
    <source>
        <dbReference type="Proteomes" id="UP000198660"/>
    </source>
</evidence>
<evidence type="ECO:0000313" key="2">
    <source>
        <dbReference type="EMBL" id="SFS66486.1"/>
    </source>
</evidence>
<gene>
    <name evidence="2" type="ORF">SAMN05444972_105255</name>
</gene>
<dbReference type="CDD" id="cd03801">
    <property type="entry name" value="GT4_PimA-like"/>
    <property type="match status" value="1"/>
</dbReference>
<keyword evidence="3" id="KW-1185">Reference proteome</keyword>
<dbReference type="GO" id="GO:0016757">
    <property type="term" value="F:glycosyltransferase activity"/>
    <property type="evidence" value="ECO:0007669"/>
    <property type="project" value="InterPro"/>
</dbReference>
<feature type="domain" description="Glycosyl transferase family 1" evidence="1">
    <location>
        <begin position="213"/>
        <end position="308"/>
    </location>
</feature>
<dbReference type="EMBL" id="FPAA01000005">
    <property type="protein sequence ID" value="SFS66486.1"/>
    <property type="molecule type" value="Genomic_DNA"/>
</dbReference>